<name>A0A0G0W0V7_UNCKA</name>
<evidence type="ECO:0000313" key="4">
    <source>
        <dbReference type="Proteomes" id="UP000034544"/>
    </source>
</evidence>
<dbReference type="GO" id="GO:0045259">
    <property type="term" value="C:proton-transporting ATP synthase complex"/>
    <property type="evidence" value="ECO:0007669"/>
    <property type="project" value="UniProtKB-KW"/>
</dbReference>
<dbReference type="AlphaFoldDB" id="A0A0G0W0V7"/>
<reference evidence="3 4" key="1">
    <citation type="journal article" date="2015" name="Nature">
        <title>rRNA introns, odd ribosomes, and small enigmatic genomes across a large radiation of phyla.</title>
        <authorList>
            <person name="Brown C.T."/>
            <person name="Hug L.A."/>
            <person name="Thomas B.C."/>
            <person name="Sharon I."/>
            <person name="Castelle C.J."/>
            <person name="Singh A."/>
            <person name="Wilkins M.J."/>
            <person name="Williams K.H."/>
            <person name="Banfield J.F."/>
        </authorList>
    </citation>
    <scope>NUCLEOTIDE SEQUENCE [LARGE SCALE GENOMIC DNA]</scope>
</reference>
<evidence type="ECO:0000259" key="2">
    <source>
        <dbReference type="Pfam" id="PF02823"/>
    </source>
</evidence>
<proteinExistence type="predicted"/>
<dbReference type="SUPFAM" id="SSF51344">
    <property type="entry name" value="Epsilon subunit of F1F0-ATP synthase N-terminal domain"/>
    <property type="match status" value="1"/>
</dbReference>
<evidence type="ECO:0000256" key="1">
    <source>
        <dbReference type="ARBA" id="ARBA00023196"/>
    </source>
</evidence>
<dbReference type="Pfam" id="PF02823">
    <property type="entry name" value="ATP-synt_DE_N"/>
    <property type="match status" value="1"/>
</dbReference>
<keyword evidence="1" id="KW-0066">ATP synthesis</keyword>
<dbReference type="GO" id="GO:0015986">
    <property type="term" value="P:proton motive force-driven ATP synthesis"/>
    <property type="evidence" value="ECO:0007669"/>
    <property type="project" value="InterPro"/>
</dbReference>
<evidence type="ECO:0000313" key="3">
    <source>
        <dbReference type="EMBL" id="KKS06640.1"/>
    </source>
</evidence>
<accession>A0A0G0W0V7</accession>
<dbReference type="Proteomes" id="UP000034544">
    <property type="component" value="Unassembled WGS sequence"/>
</dbReference>
<dbReference type="EMBL" id="LCBF01000026">
    <property type="protein sequence ID" value="KKS06640.1"/>
    <property type="molecule type" value="Genomic_DNA"/>
</dbReference>
<gene>
    <name evidence="3" type="ORF">UU59_C0026G0004</name>
</gene>
<dbReference type="InterPro" id="IPR020546">
    <property type="entry name" value="ATP_synth_F1_dsu/esu_N"/>
</dbReference>
<protein>
    <submittedName>
        <fullName evidence="3">ATP synthase epsilon chain</fullName>
    </submittedName>
</protein>
<keyword evidence="1" id="KW-0139">CF(1)</keyword>
<feature type="domain" description="ATP synthase F1 complex delta/epsilon subunit N-terminal" evidence="2">
    <location>
        <begin position="10"/>
        <end position="84"/>
    </location>
</feature>
<dbReference type="InterPro" id="IPR036771">
    <property type="entry name" value="ATPsynth_dsu/esu_N"/>
</dbReference>
<comment type="caution">
    <text evidence="3">The sequence shown here is derived from an EMBL/GenBank/DDBJ whole genome shotgun (WGS) entry which is preliminary data.</text>
</comment>
<organism evidence="3 4">
    <name type="scientific">candidate division WWE3 bacterium GW2011_GWE1_41_27</name>
    <dbReference type="NCBI Taxonomy" id="1619131"/>
    <lineage>
        <taxon>Bacteria</taxon>
        <taxon>Katanobacteria</taxon>
    </lineage>
</organism>
<sequence length="86" mass="9767">MTDENTTLLSISVRTREKVLFEGTANTVTSFNLRGRFDILPYHANFITLISKYVIVDTGKETERQFDIDKGILYAMSNKVSVYVGI</sequence>
<dbReference type="Gene3D" id="2.60.15.10">
    <property type="entry name" value="F0F1 ATP synthase delta/epsilon subunit, N-terminal"/>
    <property type="match status" value="1"/>
</dbReference>